<accession>A0A3Q3L8F5</accession>
<keyword evidence="3" id="KW-1185">Reference proteome</keyword>
<dbReference type="AlphaFoldDB" id="A0A3Q3L8F5"/>
<proteinExistence type="predicted"/>
<dbReference type="Ensembl" id="ENSMAMT00000009836.2">
    <property type="protein sequence ID" value="ENSMAMP00000009587.2"/>
    <property type="gene ID" value="ENSMAMG00000006463.2"/>
</dbReference>
<evidence type="ECO:0000313" key="2">
    <source>
        <dbReference type="Ensembl" id="ENSMAMP00000009587.2"/>
    </source>
</evidence>
<sequence>KCTCGSDALMKALSQEPQLNGRSPRCCRSWSFRWDLCLKAFSHIWQAKEWIFRCSLRCAAVVKALGQCSQRSPSHGCEDLYPCWCCSCAAETRESRLAPCYPSPDHRSCSSSPPPWPAPSGWRPELSSRGRLEPGSPGSSCWSAHVSECTGYPGS</sequence>
<organism evidence="2 3">
    <name type="scientific">Mastacembelus armatus</name>
    <name type="common">zig-zag eel</name>
    <dbReference type="NCBI Taxonomy" id="205130"/>
    <lineage>
        <taxon>Eukaryota</taxon>
        <taxon>Metazoa</taxon>
        <taxon>Chordata</taxon>
        <taxon>Craniata</taxon>
        <taxon>Vertebrata</taxon>
        <taxon>Euteleostomi</taxon>
        <taxon>Actinopterygii</taxon>
        <taxon>Neopterygii</taxon>
        <taxon>Teleostei</taxon>
        <taxon>Neoteleostei</taxon>
        <taxon>Acanthomorphata</taxon>
        <taxon>Anabantaria</taxon>
        <taxon>Synbranchiformes</taxon>
        <taxon>Mastacembelidae</taxon>
        <taxon>Mastacembelus</taxon>
    </lineage>
</organism>
<evidence type="ECO:0000256" key="1">
    <source>
        <dbReference type="SAM" id="MobiDB-lite"/>
    </source>
</evidence>
<protein>
    <submittedName>
        <fullName evidence="2">Uncharacterized protein</fullName>
    </submittedName>
</protein>
<reference evidence="2" key="1">
    <citation type="submission" date="2025-08" db="UniProtKB">
        <authorList>
            <consortium name="Ensembl"/>
        </authorList>
    </citation>
    <scope>IDENTIFICATION</scope>
</reference>
<name>A0A3Q3L8F5_9TELE</name>
<dbReference type="GeneTree" id="ENSGT00940000178275"/>
<dbReference type="Proteomes" id="UP000261640">
    <property type="component" value="Unplaced"/>
</dbReference>
<dbReference type="InParanoid" id="A0A3Q3L8F5"/>
<evidence type="ECO:0000313" key="3">
    <source>
        <dbReference type="Proteomes" id="UP000261640"/>
    </source>
</evidence>
<reference evidence="2" key="2">
    <citation type="submission" date="2025-09" db="UniProtKB">
        <authorList>
            <consortium name="Ensembl"/>
        </authorList>
    </citation>
    <scope>IDENTIFICATION</scope>
</reference>
<feature type="region of interest" description="Disordered" evidence="1">
    <location>
        <begin position="101"/>
        <end position="143"/>
    </location>
</feature>